<evidence type="ECO:0000256" key="1">
    <source>
        <dbReference type="SAM" id="Phobius"/>
    </source>
</evidence>
<keyword evidence="3" id="KW-1185">Reference proteome</keyword>
<accession>A0ABP6ZZZ1</accession>
<name>A0ABP6ZZZ1_9ACTN</name>
<comment type="caution">
    <text evidence="2">The sequence shown here is derived from an EMBL/GenBank/DDBJ whole genome shotgun (WGS) entry which is preliminary data.</text>
</comment>
<reference evidence="3" key="1">
    <citation type="journal article" date="2019" name="Int. J. Syst. Evol. Microbiol.">
        <title>The Global Catalogue of Microorganisms (GCM) 10K type strain sequencing project: providing services to taxonomists for standard genome sequencing and annotation.</title>
        <authorList>
            <consortium name="The Broad Institute Genomics Platform"/>
            <consortium name="The Broad Institute Genome Sequencing Center for Infectious Disease"/>
            <person name="Wu L."/>
            <person name="Ma J."/>
        </authorList>
    </citation>
    <scope>NUCLEOTIDE SEQUENCE [LARGE SCALE GENOMIC DNA]</scope>
    <source>
        <strain evidence="3">JCM 16929</strain>
    </source>
</reference>
<keyword evidence="1" id="KW-0472">Membrane</keyword>
<protein>
    <recommendedName>
        <fullName evidence="4">Glycosyltransferase RgtA/B/C/D-like domain-containing protein</fullName>
    </recommendedName>
</protein>
<feature type="transmembrane region" description="Helical" evidence="1">
    <location>
        <begin position="312"/>
        <end position="331"/>
    </location>
</feature>
<feature type="transmembrane region" description="Helical" evidence="1">
    <location>
        <begin position="180"/>
        <end position="204"/>
    </location>
</feature>
<dbReference type="EMBL" id="BAABAB010000017">
    <property type="protein sequence ID" value="GAA3622124.1"/>
    <property type="molecule type" value="Genomic_DNA"/>
</dbReference>
<evidence type="ECO:0000313" key="2">
    <source>
        <dbReference type="EMBL" id="GAA3622124.1"/>
    </source>
</evidence>
<feature type="transmembrane region" description="Helical" evidence="1">
    <location>
        <begin position="278"/>
        <end position="305"/>
    </location>
</feature>
<organism evidence="2 3">
    <name type="scientific">Microlunatus ginsengisoli</name>
    <dbReference type="NCBI Taxonomy" id="363863"/>
    <lineage>
        <taxon>Bacteria</taxon>
        <taxon>Bacillati</taxon>
        <taxon>Actinomycetota</taxon>
        <taxon>Actinomycetes</taxon>
        <taxon>Propionibacteriales</taxon>
        <taxon>Propionibacteriaceae</taxon>
        <taxon>Microlunatus</taxon>
    </lineage>
</organism>
<sequence length="493" mass="53612">MPVDTDPKSDRRAGVSTRTLLLACLPAVAIGVLIRVWLMHTSLVPLNADEGVTGLQAYEVLRGRFRLIVAGNEYGSTTETYLIAPLLALWSGVWPLRIVPIALSVVAGYALYRLARPIFGRVPASALALIGWTTSGALTKLSLRPYMGYPTGYIALIAALALACHAMRTEHRLARTAGLAGFAAGFATWSHPIFGTVALLALIAPTLYRRRALRRWWLPLAAGGVLGVSPWLVFMAQNGWPASATPVVAATYPERLTRFVAELLPRAFGLRPELGEDWVGPGAVAVGSAAVLIIGSIVGMVLLVIRTGRQAVPILVAGVLAFPVLALYAPLSNIADGRYALPFLPELLMGLGAWLLLIPERVRNSPWLVVTLPTAWALLTCVPVVHQQVGWQWIDPNTDAKQIVSELETRQIHYIAGDYWGAYLVDYLGAGRLQAAVILPIRFDEENAIVNAADPSEVAYVFQDGQIPRLRMPADHYQKMDLGRFDLYLPVRT</sequence>
<feature type="transmembrane region" description="Helical" evidence="1">
    <location>
        <begin position="337"/>
        <end position="358"/>
    </location>
</feature>
<feature type="transmembrane region" description="Helical" evidence="1">
    <location>
        <begin position="146"/>
        <end position="168"/>
    </location>
</feature>
<feature type="transmembrane region" description="Helical" evidence="1">
    <location>
        <begin position="20"/>
        <end position="38"/>
    </location>
</feature>
<evidence type="ECO:0008006" key="4">
    <source>
        <dbReference type="Google" id="ProtNLM"/>
    </source>
</evidence>
<keyword evidence="1" id="KW-1133">Transmembrane helix</keyword>
<keyword evidence="1" id="KW-0812">Transmembrane</keyword>
<feature type="transmembrane region" description="Helical" evidence="1">
    <location>
        <begin position="216"/>
        <end position="236"/>
    </location>
</feature>
<evidence type="ECO:0000313" key="3">
    <source>
        <dbReference type="Proteomes" id="UP001501490"/>
    </source>
</evidence>
<dbReference type="Proteomes" id="UP001501490">
    <property type="component" value="Unassembled WGS sequence"/>
</dbReference>
<dbReference type="RefSeq" id="WP_344805058.1">
    <property type="nucleotide sequence ID" value="NZ_BAABAB010000017.1"/>
</dbReference>
<feature type="transmembrane region" description="Helical" evidence="1">
    <location>
        <begin position="94"/>
        <end position="112"/>
    </location>
</feature>
<gene>
    <name evidence="2" type="ORF">GCM10022236_25590</name>
</gene>
<proteinExistence type="predicted"/>